<reference evidence="3 4" key="1">
    <citation type="submission" date="2018-08" db="EMBL/GenBank/DDBJ databases">
        <title>Bacillus chawlae sp. nov., Bacillus glennii sp. nov., and Bacillus saganii sp. nov. Isolated from the Vehicle Assembly Building at Kennedy Space Center where the Viking Spacecraft were Assembled.</title>
        <authorList>
            <person name="Seuylemezian A."/>
            <person name="Vaishampayan P."/>
        </authorList>
    </citation>
    <scope>NUCLEOTIDE SEQUENCE [LARGE SCALE GENOMIC DNA]</scope>
    <source>
        <strain evidence="3 4">V44-8</strain>
    </source>
</reference>
<dbReference type="InterPro" id="IPR036291">
    <property type="entry name" value="NAD(P)-bd_dom_sf"/>
</dbReference>
<dbReference type="Gene3D" id="3.40.50.720">
    <property type="entry name" value="NAD(P)-binding Rossmann-like Domain"/>
    <property type="match status" value="1"/>
</dbReference>
<dbReference type="Pfam" id="PF01370">
    <property type="entry name" value="Epimerase"/>
    <property type="match status" value="1"/>
</dbReference>
<proteinExistence type="inferred from homology"/>
<comment type="similarity">
    <text evidence="1">Belongs to the NAD(P)-dependent epimerase/dehydratase family.</text>
</comment>
<feature type="domain" description="NAD-dependent epimerase/dehydratase" evidence="2">
    <location>
        <begin position="3"/>
        <end position="240"/>
    </location>
</feature>
<dbReference type="PRINTS" id="PR01713">
    <property type="entry name" value="NUCEPIMERASE"/>
</dbReference>
<evidence type="ECO:0000256" key="1">
    <source>
        <dbReference type="ARBA" id="ARBA00007637"/>
    </source>
</evidence>
<gene>
    <name evidence="3" type="ORF">D0466_19005</name>
</gene>
<dbReference type="OrthoDB" id="9811743at2"/>
<dbReference type="PANTHER" id="PTHR43000">
    <property type="entry name" value="DTDP-D-GLUCOSE 4,6-DEHYDRATASE-RELATED"/>
    <property type="match status" value="1"/>
</dbReference>
<organism evidence="3 4">
    <name type="scientific">Peribacillus glennii</name>
    <dbReference type="NCBI Taxonomy" id="2303991"/>
    <lineage>
        <taxon>Bacteria</taxon>
        <taxon>Bacillati</taxon>
        <taxon>Bacillota</taxon>
        <taxon>Bacilli</taxon>
        <taxon>Bacillales</taxon>
        <taxon>Bacillaceae</taxon>
        <taxon>Peribacillus</taxon>
    </lineage>
</organism>
<comment type="caution">
    <text evidence="3">The sequence shown here is derived from an EMBL/GenBank/DDBJ whole genome shotgun (WGS) entry which is preliminary data.</text>
</comment>
<dbReference type="Proteomes" id="UP000262939">
    <property type="component" value="Unassembled WGS sequence"/>
</dbReference>
<evidence type="ECO:0000259" key="2">
    <source>
        <dbReference type="Pfam" id="PF01370"/>
    </source>
</evidence>
<dbReference type="RefSeq" id="WP_117324104.1">
    <property type="nucleotide sequence ID" value="NZ_QVTD01000016.1"/>
</dbReference>
<sequence length="313" mass="35493">MKVLVTGAAGFIGSHLCERLLAEGHEVTGVDMFLFKEWERFKQYSTEELLQHPNFKLVNGNLLELDLKELLEGIEVVFHQAAIAGVRNSWGNNFRQYVELNILMTQRLLEACKYLPLKKFVYASTSSIYGITDGSTSEDKPAMPISPYGTSKLAGEHLVHIYHLNFGLPATSLRYFTVYGPRQRPDMAFHKFLKAVLQDEPITLFGNGQQTRDFTYVSDAIEANILAMNHPEHGNVFNIGGAERSSVNQVLSVMEAVTSKKIKIDYQPRQPGDPLHTWADISLAREKLGYTPKITLHEGIQNEWEYIKKMYHS</sequence>
<dbReference type="SUPFAM" id="SSF51735">
    <property type="entry name" value="NAD(P)-binding Rossmann-fold domains"/>
    <property type="match status" value="1"/>
</dbReference>
<keyword evidence="4" id="KW-1185">Reference proteome</keyword>
<name>A0A372L7T1_9BACI</name>
<evidence type="ECO:0000313" key="3">
    <source>
        <dbReference type="EMBL" id="RFU61300.1"/>
    </source>
</evidence>
<dbReference type="EMBL" id="QVTD01000016">
    <property type="protein sequence ID" value="RFU61300.1"/>
    <property type="molecule type" value="Genomic_DNA"/>
</dbReference>
<dbReference type="AlphaFoldDB" id="A0A372L7T1"/>
<protein>
    <submittedName>
        <fullName evidence="3">NAD-dependent epimerase/dehydratase family protein</fullName>
    </submittedName>
</protein>
<dbReference type="InterPro" id="IPR001509">
    <property type="entry name" value="Epimerase_deHydtase"/>
</dbReference>
<evidence type="ECO:0000313" key="4">
    <source>
        <dbReference type="Proteomes" id="UP000262939"/>
    </source>
</evidence>
<accession>A0A372L7T1</accession>